<keyword evidence="3 6" id="KW-1133">Transmembrane helix</keyword>
<comment type="caution">
    <text evidence="8">The sequence shown here is derived from an EMBL/GenBank/DDBJ whole genome shotgun (WGS) entry which is preliminary data.</text>
</comment>
<feature type="transmembrane region" description="Helical" evidence="6">
    <location>
        <begin position="287"/>
        <end position="307"/>
    </location>
</feature>
<feature type="transmembrane region" description="Helical" evidence="6">
    <location>
        <begin position="16"/>
        <end position="40"/>
    </location>
</feature>
<dbReference type="PANTHER" id="PTHR43077">
    <property type="entry name" value="TRANSPORT PERMEASE YVFS-RELATED"/>
    <property type="match status" value="1"/>
</dbReference>
<dbReference type="InterPro" id="IPR017501">
    <property type="entry name" value="Phage_infect_YhgE_C"/>
</dbReference>
<protein>
    <submittedName>
        <fullName evidence="8">YhgE/Pip family protein</fullName>
    </submittedName>
</protein>
<dbReference type="InterPro" id="IPR013525">
    <property type="entry name" value="ABC2_TM"/>
</dbReference>
<evidence type="ECO:0000313" key="9">
    <source>
        <dbReference type="Proteomes" id="UP000770161"/>
    </source>
</evidence>
<evidence type="ECO:0000256" key="1">
    <source>
        <dbReference type="ARBA" id="ARBA00004141"/>
    </source>
</evidence>
<feature type="transmembrane region" description="Helical" evidence="6">
    <location>
        <begin position="327"/>
        <end position="348"/>
    </location>
</feature>
<feature type="transmembrane region" description="Helical" evidence="6">
    <location>
        <begin position="360"/>
        <end position="379"/>
    </location>
</feature>
<proteinExistence type="predicted"/>
<dbReference type="NCBIfam" id="TIGR03062">
    <property type="entry name" value="pip_yhgE_Cterm"/>
    <property type="match status" value="1"/>
</dbReference>
<feature type="transmembrane region" description="Helical" evidence="6">
    <location>
        <begin position="386"/>
        <end position="407"/>
    </location>
</feature>
<reference evidence="8 9" key="1">
    <citation type="submission" date="2021-06" db="EMBL/GenBank/DDBJ databases">
        <title>Staphylococcus lentus K169 genome sequencing.</title>
        <authorList>
            <person name="Sundareshan S."/>
            <person name="Akhila D.S."/>
            <person name="Prachi D."/>
            <person name="Sivakumar R."/>
            <person name="Rajendhran J."/>
            <person name="Isloor S."/>
            <person name="Hegde N.R."/>
        </authorList>
    </citation>
    <scope>NUCLEOTIDE SEQUENCE [LARGE SCALE GENOMIC DNA]</scope>
    <source>
        <strain evidence="8 9">K169</strain>
    </source>
</reference>
<keyword evidence="4 6" id="KW-0472">Membrane</keyword>
<dbReference type="EMBL" id="JAHLZN010000004">
    <property type="protein sequence ID" value="MBU6113091.1"/>
    <property type="molecule type" value="Genomic_DNA"/>
</dbReference>
<keyword evidence="9" id="KW-1185">Reference proteome</keyword>
<evidence type="ECO:0000256" key="2">
    <source>
        <dbReference type="ARBA" id="ARBA00022692"/>
    </source>
</evidence>
<feature type="transmembrane region" description="Helical" evidence="6">
    <location>
        <begin position="441"/>
        <end position="465"/>
    </location>
</feature>
<evidence type="ECO:0000256" key="6">
    <source>
        <dbReference type="SAM" id="Phobius"/>
    </source>
</evidence>
<evidence type="ECO:0000313" key="8">
    <source>
        <dbReference type="EMBL" id="MBU6113091.1"/>
    </source>
</evidence>
<name>A0ABS6GXM2_MAMLE</name>
<feature type="domain" description="ABC-2 type transporter transmembrane" evidence="7">
    <location>
        <begin position="20"/>
        <end position="460"/>
    </location>
</feature>
<gene>
    <name evidence="8" type="ORF">KQ656_03930</name>
</gene>
<comment type="subcellular location">
    <subcellularLocation>
        <location evidence="1">Membrane</location>
        <topology evidence="1">Multi-pass membrane protein</topology>
    </subcellularLocation>
</comment>
<dbReference type="Gene3D" id="3.40.1710.10">
    <property type="entry name" value="abc type-2 transporter like domain"/>
    <property type="match status" value="1"/>
</dbReference>
<dbReference type="InterPro" id="IPR051328">
    <property type="entry name" value="T7SS_ABC-Transporter"/>
</dbReference>
<evidence type="ECO:0000256" key="3">
    <source>
        <dbReference type="ARBA" id="ARBA00022989"/>
    </source>
</evidence>
<dbReference type="Proteomes" id="UP000770161">
    <property type="component" value="Unassembled WGS sequence"/>
</dbReference>
<dbReference type="Pfam" id="PF12698">
    <property type="entry name" value="ABC2_membrane_3"/>
    <property type="match status" value="1"/>
</dbReference>
<dbReference type="PANTHER" id="PTHR43077:SF5">
    <property type="entry name" value="PHAGE INFECTION PROTEIN"/>
    <property type="match status" value="1"/>
</dbReference>
<evidence type="ECO:0000256" key="4">
    <source>
        <dbReference type="ARBA" id="ARBA00023136"/>
    </source>
</evidence>
<dbReference type="InterPro" id="IPR017500">
    <property type="entry name" value="Phage_infect_YhgE_N"/>
</dbReference>
<evidence type="ECO:0000259" key="7">
    <source>
        <dbReference type="Pfam" id="PF12698"/>
    </source>
</evidence>
<accession>A0ABS6GXM2</accession>
<keyword evidence="5" id="KW-0175">Coiled coil</keyword>
<keyword evidence="2 6" id="KW-0812">Transmembrane</keyword>
<organism evidence="8 9">
    <name type="scientific">Mammaliicoccus lentus</name>
    <name type="common">Staphylococcus lentus</name>
    <dbReference type="NCBI Taxonomy" id="42858"/>
    <lineage>
        <taxon>Bacteria</taxon>
        <taxon>Bacillati</taxon>
        <taxon>Bacillota</taxon>
        <taxon>Bacilli</taxon>
        <taxon>Bacillales</taxon>
        <taxon>Staphylococcaceae</taxon>
        <taxon>Mammaliicoccus</taxon>
    </lineage>
</organism>
<feature type="coiled-coil region" evidence="5">
    <location>
        <begin position="225"/>
        <end position="252"/>
    </location>
</feature>
<sequence length="481" mass="53678">MLNMFDDIKNLWTHKFMLISLIAIMLLPLIYSSVFVGSLWDPYGKTDELKISIVNYDKGGEINGEKTNIGNDVVDKLKDNDKFKWEFVEQSTADKHLERGESYAVITIPENTTKNAGSMLDKSPEKIDLNIKTNPGYSYTGSQIATKAVTAVEDNLSSSIRDKYITEVFNGMNKLTDGYKDTSKALGQMSDAESQLIDGNQQVESGLEQMAPMAGAQGEQLLQGSKQVSQGLNELQANNNKLKDNIDKAIKQSEGQYFNKKNTDSINKPVKSSENDLTEVDNYGQSFAPYILALSLYVGAVAFAAVYPIDKRMGDSTGIKWWLSKFVIYFLQSVGSALALAVLCLYIFDMDIANHGYFTLTLLLWSLAAYMIVTFLTVVLGNIGKFLAIILLILQLGSSEGTFPIQLSGKFFQDLHPFSPMSYVIKALRENIFNFTSDVTYLQSMLIIGSIAIVFALLSMLVYTIRSKYPNFRRKANENDY</sequence>
<dbReference type="NCBIfam" id="TIGR03061">
    <property type="entry name" value="pip_yhgE_Nterm"/>
    <property type="match status" value="1"/>
</dbReference>
<evidence type="ECO:0000256" key="5">
    <source>
        <dbReference type="SAM" id="Coils"/>
    </source>
</evidence>